<feature type="compositionally biased region" description="Basic and acidic residues" evidence="1">
    <location>
        <begin position="450"/>
        <end position="461"/>
    </location>
</feature>
<protein>
    <submittedName>
        <fullName evidence="2">Uncharacterized protein</fullName>
    </submittedName>
</protein>
<dbReference type="Proteomes" id="UP000472372">
    <property type="component" value="Chromosome 6"/>
</dbReference>
<name>A0A6S6W5J8_9PLEO</name>
<accession>A0A6S6W5J8</accession>
<gene>
    <name evidence="2" type="ORF">PTTW11_07452</name>
</gene>
<evidence type="ECO:0000256" key="1">
    <source>
        <dbReference type="SAM" id="MobiDB-lite"/>
    </source>
</evidence>
<dbReference type="EMBL" id="HG992982">
    <property type="protein sequence ID" value="CAE7189290.1"/>
    <property type="molecule type" value="Genomic_DNA"/>
</dbReference>
<organism evidence="2 3">
    <name type="scientific">Pyrenophora teres f. teres</name>
    <dbReference type="NCBI Taxonomy" id="97479"/>
    <lineage>
        <taxon>Eukaryota</taxon>
        <taxon>Fungi</taxon>
        <taxon>Dikarya</taxon>
        <taxon>Ascomycota</taxon>
        <taxon>Pezizomycotina</taxon>
        <taxon>Dothideomycetes</taxon>
        <taxon>Pleosporomycetidae</taxon>
        <taxon>Pleosporales</taxon>
        <taxon>Pleosporineae</taxon>
        <taxon>Pleosporaceae</taxon>
        <taxon>Pyrenophora</taxon>
    </lineage>
</organism>
<feature type="region of interest" description="Disordered" evidence="1">
    <location>
        <begin position="448"/>
        <end position="478"/>
    </location>
</feature>
<sequence length="478" mass="52355">MSITSSTFSHPSARRYSLAAEHFRVSAASSVSHTESRLQRPRQLFTRAHNVATSISPSGWVAAYSSHQIRLYNVKGANRSREVLIEASFNIPMLSKHEEIRGVALSNDLIAVITHTRLLVYDEYRGSGGQVREPLHEQRIDQDGSWTPRSLAISQVGAPGNETEARASIAVGGEGEGGVKIFRYRYTAGWNKQPNRLVLRCPRNNGAIKVVGFSPSRPDAMFGPMAYALITGNRLYCWAIGLNPRVGVSNRVDLSWQIDCNSSSNERAYRDEISTATFITSPTGRPYMLCTVDHKPGSYLYPTFIVPIDMLQEDAQSLRQLMKPIPESAIGQSVLAGVASYNGYFLVVVEKGMKNNMFKLLSLQGAAGGGLTCAAARMQTWDARLKASSTDSPGISISIEEQTAALELIAVDAHGRVVYSRISVPDMPETRSTHVTPRREPIAELPYNPKMRELSSDESSRHSTAASELADGVEIIPG</sequence>
<proteinExistence type="predicted"/>
<dbReference type="AlphaFoldDB" id="A0A6S6W5J8"/>
<reference evidence="2" key="1">
    <citation type="submission" date="2021-02" db="EMBL/GenBank/DDBJ databases">
        <authorList>
            <person name="Syme A R."/>
            <person name="Syme A R."/>
            <person name="Moolhuijzen P."/>
        </authorList>
    </citation>
    <scope>NUCLEOTIDE SEQUENCE</scope>
    <source>
        <strain evidence="2">W1-1</strain>
    </source>
</reference>
<evidence type="ECO:0000313" key="2">
    <source>
        <dbReference type="EMBL" id="CAE7189290.1"/>
    </source>
</evidence>
<evidence type="ECO:0000313" key="3">
    <source>
        <dbReference type="Proteomes" id="UP000472372"/>
    </source>
</evidence>